<keyword evidence="1" id="KW-0175">Coiled coil</keyword>
<proteinExistence type="predicted"/>
<protein>
    <submittedName>
        <fullName evidence="4">Uncharacterized protein LOC114335948</fullName>
    </submittedName>
</protein>
<gene>
    <name evidence="4" type="primary">LOC114335948</name>
</gene>
<feature type="compositionally biased region" description="Polar residues" evidence="2">
    <location>
        <begin position="678"/>
        <end position="688"/>
    </location>
</feature>
<dbReference type="InParanoid" id="A0A6P7GCN0"/>
<dbReference type="PANTHER" id="PTHR46135">
    <property type="entry name" value="NME/NM23 FAMILY MEMBER 8"/>
    <property type="match status" value="1"/>
</dbReference>
<sequence length="752" mass="86628">MSSQLKMEILNKFMLEEKEVIVILLAKSDNIEELKRFRGRSEPTWLFVSKGKKVNLLFGCNAPQLTRLILEELKNEEQAVSGEKPREYVSEITELDEIEIRREEAAEAIIRAAREKEEAKREKEFHERKVAECNNILENLSHLGTILIFPSGRDRYHDALDDLLKEASVIATQTEKVNMTEEKLQQMLYFQEMEDEEEYLFDEYSLYDLYNNQCLIIVIKPAHGAEIEDIDSLLLEIVYGPTMKPPGSEDCPYRKMLSEAVDEESGEHITLTGIWAPSVACVKATILRLFFPKLASAYEIPDPEPEPEHLALVFDTRKIRDALHVMSQWPDQIMHYGFFSNEDPHDTELIAKSVQRLEKPAYRDKRTFQEKLIIQVSKKKSECVLAFAQIGPSYISPNPQEGAKECQLFFPDDYAESLTEEEQVFMEEIEMEAEVVEEETKVETEEKVNMTEEKLQQMLYFQEMEDEEEYLFDEYSLYDLYNNQCLIIVIKPAHGAEIEDIDRLLLEIFLGMWAPPDKMTKALVLKHLFPNLTAPYKFPDAEPTPFYVAAAYDSFKSREVMELSDLYPGQVMMYGFFSSDKPAEAALISKTVTDFEERTTPTTYFSEEKIVIQLAKTNEECLLAFTELGPTYMSSDAEKGEIDCKHFFPAGYNVPKEVIHEVKKKFKKKKAKAAVVNQEETPSIATSDTTKEQEDLEHEDEEANSDEERIECDIVQEENIEEETTDADQSSARSVKEADKATSPIYDNKSSE</sequence>
<reference evidence="4" key="1">
    <citation type="submission" date="2025-08" db="UniProtKB">
        <authorList>
            <consortium name="RefSeq"/>
        </authorList>
    </citation>
    <scope>IDENTIFICATION</scope>
    <source>
        <tissue evidence="4">Whole insect</tissue>
    </source>
</reference>
<organism evidence="4">
    <name type="scientific">Diabrotica virgifera virgifera</name>
    <name type="common">western corn rootworm</name>
    <dbReference type="NCBI Taxonomy" id="50390"/>
    <lineage>
        <taxon>Eukaryota</taxon>
        <taxon>Metazoa</taxon>
        <taxon>Ecdysozoa</taxon>
        <taxon>Arthropoda</taxon>
        <taxon>Hexapoda</taxon>
        <taxon>Insecta</taxon>
        <taxon>Pterygota</taxon>
        <taxon>Neoptera</taxon>
        <taxon>Endopterygota</taxon>
        <taxon>Coleoptera</taxon>
        <taxon>Polyphaga</taxon>
        <taxon>Cucujiformia</taxon>
        <taxon>Chrysomeloidea</taxon>
        <taxon>Chrysomelidae</taxon>
        <taxon>Galerucinae</taxon>
        <taxon>Diabroticina</taxon>
        <taxon>Diabroticites</taxon>
        <taxon>Diabrotica</taxon>
    </lineage>
</organism>
<feature type="domain" description="DUF4746" evidence="3">
    <location>
        <begin position="167"/>
        <end position="423"/>
    </location>
</feature>
<dbReference type="RefSeq" id="XP_028142040.1">
    <property type="nucleotide sequence ID" value="XM_028286239.1"/>
</dbReference>
<evidence type="ECO:0000259" key="3">
    <source>
        <dbReference type="Pfam" id="PF15928"/>
    </source>
</evidence>
<feature type="domain" description="DUF4746" evidence="3">
    <location>
        <begin position="427"/>
        <end position="654"/>
    </location>
</feature>
<evidence type="ECO:0000256" key="1">
    <source>
        <dbReference type="SAM" id="Coils"/>
    </source>
</evidence>
<feature type="region of interest" description="Disordered" evidence="2">
    <location>
        <begin position="677"/>
        <end position="752"/>
    </location>
</feature>
<dbReference type="Pfam" id="PF15928">
    <property type="entry name" value="DUF4746"/>
    <property type="match status" value="2"/>
</dbReference>
<dbReference type="PANTHER" id="PTHR46135:SF3">
    <property type="entry name" value="NME_NM23 FAMILY MEMBER 8"/>
    <property type="match status" value="1"/>
</dbReference>
<evidence type="ECO:0000313" key="4">
    <source>
        <dbReference type="RefSeq" id="XP_028142040.1"/>
    </source>
</evidence>
<dbReference type="InterPro" id="IPR051766">
    <property type="entry name" value="TXND_domain-containing"/>
</dbReference>
<feature type="coiled-coil region" evidence="1">
    <location>
        <begin position="95"/>
        <end position="136"/>
    </location>
</feature>
<feature type="compositionally biased region" description="Acidic residues" evidence="2">
    <location>
        <begin position="694"/>
        <end position="726"/>
    </location>
</feature>
<accession>A0A6P7GCN0</accession>
<dbReference type="InterPro" id="IPR031827">
    <property type="entry name" value="DUF4746"/>
</dbReference>
<dbReference type="AlphaFoldDB" id="A0A6P7GCN0"/>
<name>A0A6P7GCN0_DIAVI</name>
<evidence type="ECO:0000256" key="2">
    <source>
        <dbReference type="SAM" id="MobiDB-lite"/>
    </source>
</evidence>